<comment type="pathway">
    <text evidence="3 12 14">Amino-acid biosynthesis; L-histidine biosynthesis; L-histidine from 5-phospho-alpha-D-ribose 1-diphosphate: step 4/9.</text>
</comment>
<dbReference type="PANTHER" id="PTHR43090:SF2">
    <property type="entry name" value="1-(5-PHOSPHORIBOSYL)-5-[(5-PHOSPHORIBOSYLAMINO)METHYLIDENEAMINO] IMIDAZOLE-4-CARBOXAMIDE ISOMERASE"/>
    <property type="match status" value="1"/>
</dbReference>
<evidence type="ECO:0000256" key="1">
    <source>
        <dbReference type="ARBA" id="ARBA00000901"/>
    </source>
</evidence>
<dbReference type="InterPro" id="IPR006062">
    <property type="entry name" value="His_biosynth"/>
</dbReference>
<gene>
    <name evidence="12 15" type="primary">hisA</name>
    <name evidence="15" type="ORF">IAA66_04660</name>
</gene>
<evidence type="ECO:0000256" key="11">
    <source>
        <dbReference type="ARBA" id="ARBA00030547"/>
    </source>
</evidence>
<evidence type="ECO:0000313" key="16">
    <source>
        <dbReference type="Proteomes" id="UP000886819"/>
    </source>
</evidence>
<evidence type="ECO:0000313" key="15">
    <source>
        <dbReference type="EMBL" id="HIQ62864.1"/>
    </source>
</evidence>
<dbReference type="FunFam" id="3.20.20.70:FF:000009">
    <property type="entry name" value="1-(5-phosphoribosyl)-5-[(5-phosphoribosylamino)methylideneamino] imidazole-4-carboxamide isomerase"/>
    <property type="match status" value="1"/>
</dbReference>
<evidence type="ECO:0000256" key="13">
    <source>
        <dbReference type="RuleBase" id="RU003657"/>
    </source>
</evidence>
<dbReference type="Proteomes" id="UP000886819">
    <property type="component" value="Unassembled WGS sequence"/>
</dbReference>
<dbReference type="EC" id="5.3.1.16" evidence="5 12"/>
<dbReference type="CDD" id="cd04732">
    <property type="entry name" value="HisA"/>
    <property type="match status" value="1"/>
</dbReference>
<keyword evidence="8 12" id="KW-0028">Amino-acid biosynthesis</keyword>
<dbReference type="GO" id="GO:0003949">
    <property type="term" value="F:1-(5-phosphoribosyl)-5-[(5-phosphoribosylamino)methylideneamino]imidazole-4-carboxamide isomerase activity"/>
    <property type="evidence" value="ECO:0007669"/>
    <property type="project" value="UniProtKB-UniRule"/>
</dbReference>
<evidence type="ECO:0000256" key="12">
    <source>
        <dbReference type="HAMAP-Rule" id="MF_01014"/>
    </source>
</evidence>
<keyword evidence="9 12" id="KW-0368">Histidine biosynthesis</keyword>
<dbReference type="AlphaFoldDB" id="A0A9D0YVK2"/>
<proteinExistence type="inferred from homology"/>
<keyword evidence="10 12" id="KW-0413">Isomerase</keyword>
<accession>A0A9D0YVK2</accession>
<dbReference type="InterPro" id="IPR044524">
    <property type="entry name" value="Isoase_HisA-like"/>
</dbReference>
<reference evidence="15" key="1">
    <citation type="submission" date="2020-10" db="EMBL/GenBank/DDBJ databases">
        <authorList>
            <person name="Gilroy R."/>
        </authorList>
    </citation>
    <scope>NUCLEOTIDE SEQUENCE</scope>
    <source>
        <strain evidence="15">ChiHile30-977</strain>
    </source>
</reference>
<dbReference type="SUPFAM" id="SSF51366">
    <property type="entry name" value="Ribulose-phoshate binding barrel"/>
    <property type="match status" value="1"/>
</dbReference>
<comment type="similarity">
    <text evidence="4 12 13">Belongs to the HisA/HisF family.</text>
</comment>
<dbReference type="GO" id="GO:0000162">
    <property type="term" value="P:L-tryptophan biosynthetic process"/>
    <property type="evidence" value="ECO:0007669"/>
    <property type="project" value="TreeGrafter"/>
</dbReference>
<comment type="catalytic activity">
    <reaction evidence="1 12 14">
        <text>1-(5-phospho-beta-D-ribosyl)-5-[(5-phospho-beta-D-ribosylamino)methylideneamino]imidazole-4-carboxamide = 5-[(5-phospho-1-deoxy-D-ribulos-1-ylimino)methylamino]-1-(5-phospho-beta-D-ribosyl)imidazole-4-carboxamide</text>
        <dbReference type="Rhea" id="RHEA:15469"/>
        <dbReference type="ChEBI" id="CHEBI:58435"/>
        <dbReference type="ChEBI" id="CHEBI:58525"/>
        <dbReference type="EC" id="5.3.1.16"/>
    </reaction>
</comment>
<evidence type="ECO:0000256" key="7">
    <source>
        <dbReference type="ARBA" id="ARBA00022490"/>
    </source>
</evidence>
<name>A0A9D0YVK2_9FIRM</name>
<evidence type="ECO:0000256" key="14">
    <source>
        <dbReference type="RuleBase" id="RU003658"/>
    </source>
</evidence>
<dbReference type="Pfam" id="PF00977">
    <property type="entry name" value="His_biosynth"/>
    <property type="match status" value="1"/>
</dbReference>
<dbReference type="InterPro" id="IPR013785">
    <property type="entry name" value="Aldolase_TIM"/>
</dbReference>
<dbReference type="NCBIfam" id="TIGR00007">
    <property type="entry name" value="1-(5-phosphoribosyl)-5-[(5-phosphoribosylamino)methylideneamino]imidazole-4-carboxamide isomerase"/>
    <property type="match status" value="1"/>
</dbReference>
<evidence type="ECO:0000256" key="8">
    <source>
        <dbReference type="ARBA" id="ARBA00022605"/>
    </source>
</evidence>
<keyword evidence="7 12" id="KW-0963">Cytoplasm</keyword>
<evidence type="ECO:0000256" key="6">
    <source>
        <dbReference type="ARBA" id="ARBA00018464"/>
    </source>
</evidence>
<dbReference type="HAMAP" id="MF_01014">
    <property type="entry name" value="HisA"/>
    <property type="match status" value="1"/>
</dbReference>
<protein>
    <recommendedName>
        <fullName evidence="6 12">1-(5-phosphoribosyl)-5-[(5-phosphoribosylamino)methylideneamino] imidazole-4-carboxamide isomerase</fullName>
        <ecNumber evidence="5 12">5.3.1.16</ecNumber>
    </recommendedName>
    <alternativeName>
        <fullName evidence="11 12">Phosphoribosylformimino-5-aminoimidazole carboxamide ribotide isomerase</fullName>
    </alternativeName>
</protein>
<dbReference type="PANTHER" id="PTHR43090">
    <property type="entry name" value="1-(5-PHOSPHORIBOSYL)-5-[(5-PHOSPHORIBOSYLAMINO)METHYLIDENEAMINO] IMIDAZOLE-4-CARBOXAMIDE ISOMERASE"/>
    <property type="match status" value="1"/>
</dbReference>
<reference evidence="15" key="2">
    <citation type="journal article" date="2021" name="PeerJ">
        <title>Extensive microbial diversity within the chicken gut microbiome revealed by metagenomics and culture.</title>
        <authorList>
            <person name="Gilroy R."/>
            <person name="Ravi A."/>
            <person name="Getino M."/>
            <person name="Pursley I."/>
            <person name="Horton D.L."/>
            <person name="Alikhan N.F."/>
            <person name="Baker D."/>
            <person name="Gharbi K."/>
            <person name="Hall N."/>
            <person name="Watson M."/>
            <person name="Adriaenssens E.M."/>
            <person name="Foster-Nyarko E."/>
            <person name="Jarju S."/>
            <person name="Secka A."/>
            <person name="Antonio M."/>
            <person name="Oren A."/>
            <person name="Chaudhuri R.R."/>
            <person name="La Ragione R."/>
            <person name="Hildebrand F."/>
            <person name="Pallen M.J."/>
        </authorList>
    </citation>
    <scope>NUCLEOTIDE SEQUENCE</scope>
    <source>
        <strain evidence="15">ChiHile30-977</strain>
    </source>
</reference>
<dbReference type="InterPro" id="IPR006063">
    <property type="entry name" value="HisA_bact_arch"/>
</dbReference>
<evidence type="ECO:0000256" key="10">
    <source>
        <dbReference type="ARBA" id="ARBA00023235"/>
    </source>
</evidence>
<dbReference type="GO" id="GO:0005737">
    <property type="term" value="C:cytoplasm"/>
    <property type="evidence" value="ECO:0007669"/>
    <property type="project" value="UniProtKB-SubCell"/>
</dbReference>
<evidence type="ECO:0000256" key="9">
    <source>
        <dbReference type="ARBA" id="ARBA00023102"/>
    </source>
</evidence>
<comment type="caution">
    <text evidence="15">The sequence shown here is derived from an EMBL/GenBank/DDBJ whole genome shotgun (WGS) entry which is preliminary data.</text>
</comment>
<dbReference type="EMBL" id="DVFI01000071">
    <property type="protein sequence ID" value="HIQ62864.1"/>
    <property type="molecule type" value="Genomic_DNA"/>
</dbReference>
<dbReference type="Gene3D" id="3.20.20.70">
    <property type="entry name" value="Aldolase class I"/>
    <property type="match status" value="1"/>
</dbReference>
<dbReference type="GO" id="GO:0000105">
    <property type="term" value="P:L-histidine biosynthetic process"/>
    <property type="evidence" value="ECO:0007669"/>
    <property type="project" value="UniProtKB-UniRule"/>
</dbReference>
<dbReference type="InterPro" id="IPR023016">
    <property type="entry name" value="HisA/PriA"/>
</dbReference>
<dbReference type="InterPro" id="IPR011060">
    <property type="entry name" value="RibuloseP-bd_barrel"/>
</dbReference>
<organism evidence="15 16">
    <name type="scientific">Candidatus Avichristensenella intestinipullorum</name>
    <dbReference type="NCBI Taxonomy" id="2840693"/>
    <lineage>
        <taxon>Bacteria</taxon>
        <taxon>Bacillati</taxon>
        <taxon>Bacillota</taxon>
        <taxon>Clostridia</taxon>
        <taxon>Candidatus Avichristensenella</taxon>
    </lineage>
</organism>
<evidence type="ECO:0000256" key="2">
    <source>
        <dbReference type="ARBA" id="ARBA00004496"/>
    </source>
</evidence>
<evidence type="ECO:0000256" key="5">
    <source>
        <dbReference type="ARBA" id="ARBA00012550"/>
    </source>
</evidence>
<evidence type="ECO:0000256" key="3">
    <source>
        <dbReference type="ARBA" id="ARBA00005133"/>
    </source>
</evidence>
<feature type="active site" description="Proton donor" evidence="12">
    <location>
        <position position="129"/>
    </location>
</feature>
<comment type="subcellular location">
    <subcellularLocation>
        <location evidence="2 12 14">Cytoplasm</location>
    </subcellularLocation>
</comment>
<sequence>MKIFPAIDLRGGRVVRLTRGDFDRMNVYGEDPAAAARAFRAAGADCLHVVDLDGARAGTPQNGDALRAIAAVEGLFVQVGGGLRSPQAVEETLALGARRVILGTAALSDAPFLDAMLKQYGERIAVGVDARDGRVAVDGWTRTTGEDAFSFCRSLQERGVSTVVYTDISRDGMLAGANLEAYRRLCALDGLRIIASGGIHSAGEIARLRDMGVDGAIVGKALYEGKLTVQVALEAAKGGRA</sequence>
<feature type="active site" description="Proton acceptor" evidence="12">
    <location>
        <position position="8"/>
    </location>
</feature>
<evidence type="ECO:0000256" key="4">
    <source>
        <dbReference type="ARBA" id="ARBA00009667"/>
    </source>
</evidence>